<proteinExistence type="predicted"/>
<name>A0AAD5JH08_ACENE</name>
<keyword evidence="3" id="KW-1185">Reference proteome</keyword>
<comment type="caution">
    <text evidence="2">The sequence shown here is derived from an EMBL/GenBank/DDBJ whole genome shotgun (WGS) entry which is preliminary data.</text>
</comment>
<evidence type="ECO:0000313" key="3">
    <source>
        <dbReference type="Proteomes" id="UP001064489"/>
    </source>
</evidence>
<dbReference type="Proteomes" id="UP001064489">
    <property type="component" value="Unassembled WGS sequence"/>
</dbReference>
<organism evidence="2 3">
    <name type="scientific">Acer negundo</name>
    <name type="common">Box elder</name>
    <dbReference type="NCBI Taxonomy" id="4023"/>
    <lineage>
        <taxon>Eukaryota</taxon>
        <taxon>Viridiplantae</taxon>
        <taxon>Streptophyta</taxon>
        <taxon>Embryophyta</taxon>
        <taxon>Tracheophyta</taxon>
        <taxon>Spermatophyta</taxon>
        <taxon>Magnoliopsida</taxon>
        <taxon>eudicotyledons</taxon>
        <taxon>Gunneridae</taxon>
        <taxon>Pentapetalae</taxon>
        <taxon>rosids</taxon>
        <taxon>malvids</taxon>
        <taxon>Sapindales</taxon>
        <taxon>Sapindaceae</taxon>
        <taxon>Hippocastanoideae</taxon>
        <taxon>Acereae</taxon>
        <taxon>Acer</taxon>
    </lineage>
</organism>
<reference evidence="2" key="1">
    <citation type="journal article" date="2022" name="Plant J.">
        <title>Strategies of tolerance reflected in two North American maple genomes.</title>
        <authorList>
            <person name="McEvoy S.L."/>
            <person name="Sezen U.U."/>
            <person name="Trouern-Trend A."/>
            <person name="McMahon S.M."/>
            <person name="Schaberg P.G."/>
            <person name="Yang J."/>
            <person name="Wegrzyn J.L."/>
            <person name="Swenson N.G."/>
        </authorList>
    </citation>
    <scope>NUCLEOTIDE SEQUENCE</scope>
    <source>
        <strain evidence="2">91603</strain>
    </source>
</reference>
<sequence>MRTDFPDEEESAGWNMFFDGASNQKEGLRNRGSSRKLLLQCGVSHHGEKEEEDLFKPKARFQSCNAKRVSATVGNINRGTCPFAYSTLSSPLGNAIDQLKNNTSSNSFFPFFSVGLEKELVLEPAERSRPDSGFIDRVAGQRPKERDQSHSSGSPLVRRLTVILESDQGSENSIQDRKQLMISVTMT</sequence>
<reference evidence="2" key="2">
    <citation type="submission" date="2023-02" db="EMBL/GenBank/DDBJ databases">
        <authorList>
            <person name="Swenson N.G."/>
            <person name="Wegrzyn J.L."/>
            <person name="Mcevoy S.L."/>
        </authorList>
    </citation>
    <scope>NUCLEOTIDE SEQUENCE</scope>
    <source>
        <strain evidence="2">91603</strain>
        <tissue evidence="2">Leaf</tissue>
    </source>
</reference>
<protein>
    <submittedName>
        <fullName evidence="2">Uncharacterized protein</fullName>
    </submittedName>
</protein>
<evidence type="ECO:0000256" key="1">
    <source>
        <dbReference type="SAM" id="MobiDB-lite"/>
    </source>
</evidence>
<dbReference type="EMBL" id="JAJSOW010000076">
    <property type="protein sequence ID" value="KAI9188518.1"/>
    <property type="molecule type" value="Genomic_DNA"/>
</dbReference>
<dbReference type="AlphaFoldDB" id="A0AAD5JH08"/>
<feature type="region of interest" description="Disordered" evidence="1">
    <location>
        <begin position="130"/>
        <end position="157"/>
    </location>
</feature>
<accession>A0AAD5JH08</accession>
<evidence type="ECO:0000313" key="2">
    <source>
        <dbReference type="EMBL" id="KAI9188518.1"/>
    </source>
</evidence>
<gene>
    <name evidence="2" type="ORF">LWI28_023788</name>
</gene>